<proteinExistence type="predicted"/>
<reference evidence="1 2" key="1">
    <citation type="submission" date="2019-02" db="EMBL/GenBank/DDBJ databases">
        <title>Pedobacter sp. RP-1-14 sp. nov., isolated from Arctic soil.</title>
        <authorList>
            <person name="Dahal R.H."/>
        </authorList>
    </citation>
    <scope>NUCLEOTIDE SEQUENCE [LARGE SCALE GENOMIC DNA]</scope>
    <source>
        <strain evidence="1 2">RP-1-14</strain>
    </source>
</reference>
<dbReference type="AlphaFoldDB" id="A0A4R0NRW4"/>
<comment type="caution">
    <text evidence="1">The sequence shown here is derived from an EMBL/GenBank/DDBJ whole genome shotgun (WGS) entry which is preliminary data.</text>
</comment>
<dbReference type="OrthoDB" id="2149800at2"/>
<gene>
    <name evidence="1" type="ORF">EZ437_08170</name>
</gene>
<dbReference type="Gene3D" id="3.40.50.2300">
    <property type="match status" value="2"/>
</dbReference>
<dbReference type="SUPFAM" id="SSF53822">
    <property type="entry name" value="Periplasmic binding protein-like I"/>
    <property type="match status" value="1"/>
</dbReference>
<protein>
    <submittedName>
        <fullName evidence="1">Amino acid ABC transporter substrate-binding protein</fullName>
    </submittedName>
</protein>
<sequence length="408" mass="45974">MILAQNHQLQLSGNKWFIVCIFLFLAGCSPKIVPTVTKPVVPEVVEKVVEKKPETKFTQANVALLIPFRLNEVKLKSATKATIEQSAMAIDFYQGFKLGMDSAAASGLNFKLNVFDTRDNDSHIDELIRKNNGLAESNIIIGPVFPQGLKHIANFAAAKGIPVVNPLAATHPDEFHNPNLISVVNNIDLHAAKVGNYITRSYNPARTVIVLINPKGPDQVMADPIKAYFSNHKEFVFQEYASVFTMEMSLIKGKTYVIIVSSSDRNFVVPTIDKLIKMKNAGLNVVLYGHPDWIKQNYNIDKLQALSTTVSSSYKVDYTSPGVNTFIKKYRAAFNFEPGEYSFKGFDVGYYFASLISRHKADFLKYLTKEKYKGLHNSFSFYYDEKLGYINTSLMLLRYRDFSLKIIE</sequence>
<dbReference type="Proteomes" id="UP000293347">
    <property type="component" value="Unassembled WGS sequence"/>
</dbReference>
<dbReference type="InterPro" id="IPR028082">
    <property type="entry name" value="Peripla_BP_I"/>
</dbReference>
<name>A0A4R0NRW4_9SPHI</name>
<accession>A0A4R0NRW4</accession>
<dbReference type="CDD" id="cd06268">
    <property type="entry name" value="PBP1_ABC_transporter_LIVBP-like"/>
    <property type="match status" value="1"/>
</dbReference>
<dbReference type="RefSeq" id="WP_131594970.1">
    <property type="nucleotide sequence ID" value="NZ_SJSL01000001.1"/>
</dbReference>
<dbReference type="EMBL" id="SJSL01000001">
    <property type="protein sequence ID" value="TCD03910.1"/>
    <property type="molecule type" value="Genomic_DNA"/>
</dbReference>
<keyword evidence="2" id="KW-1185">Reference proteome</keyword>
<organism evidence="1 2">
    <name type="scientific">Pedobacter psychroterrae</name>
    <dbReference type="NCBI Taxonomy" id="2530453"/>
    <lineage>
        <taxon>Bacteria</taxon>
        <taxon>Pseudomonadati</taxon>
        <taxon>Bacteroidota</taxon>
        <taxon>Sphingobacteriia</taxon>
        <taxon>Sphingobacteriales</taxon>
        <taxon>Sphingobacteriaceae</taxon>
        <taxon>Pedobacter</taxon>
    </lineage>
</organism>
<evidence type="ECO:0000313" key="1">
    <source>
        <dbReference type="EMBL" id="TCD03910.1"/>
    </source>
</evidence>
<evidence type="ECO:0000313" key="2">
    <source>
        <dbReference type="Proteomes" id="UP000293347"/>
    </source>
</evidence>